<dbReference type="Proteomes" id="UP001549366">
    <property type="component" value="Unassembled WGS sequence"/>
</dbReference>
<proteinExistence type="predicted"/>
<evidence type="ECO:0000256" key="1">
    <source>
        <dbReference type="SAM" id="MobiDB-lite"/>
    </source>
</evidence>
<evidence type="ECO:0000313" key="2">
    <source>
        <dbReference type="EMBL" id="MET4757996.1"/>
    </source>
</evidence>
<evidence type="ECO:0000313" key="3">
    <source>
        <dbReference type="Proteomes" id="UP001549366"/>
    </source>
</evidence>
<reference evidence="2 3" key="1">
    <citation type="submission" date="2024-06" db="EMBL/GenBank/DDBJ databases">
        <title>Genomic Encyclopedia of Type Strains, Phase V (KMG-V): Genome sequencing to study the core and pangenomes of soil and plant-associated prokaryotes.</title>
        <authorList>
            <person name="Whitman W."/>
        </authorList>
    </citation>
    <scope>NUCLEOTIDE SEQUENCE [LARGE SCALE GENOMIC DNA]</scope>
    <source>
        <strain evidence="2 3">NE40</strain>
    </source>
</reference>
<name>A0ABV2SL67_9GAMM</name>
<gene>
    <name evidence="2" type="ORF">V5J35_003188</name>
</gene>
<comment type="caution">
    <text evidence="2">The sequence shown here is derived from an EMBL/GenBank/DDBJ whole genome shotgun (WGS) entry which is preliminary data.</text>
</comment>
<accession>A0ABV2SL67</accession>
<protein>
    <submittedName>
        <fullName evidence="2">Uncharacterized protein</fullName>
    </submittedName>
</protein>
<dbReference type="EMBL" id="JBEWTB010000002">
    <property type="protein sequence ID" value="MET4757996.1"/>
    <property type="molecule type" value="Genomic_DNA"/>
</dbReference>
<feature type="region of interest" description="Disordered" evidence="1">
    <location>
        <begin position="1"/>
        <end position="35"/>
    </location>
</feature>
<sequence length="47" mass="5521">MQSNKLRSEADRFLEEQQEENQTAMRGKCSSPRNMKMVTELRRAAFS</sequence>
<keyword evidence="3" id="KW-1185">Reference proteome</keyword>
<organism evidence="2 3">
    <name type="scientific">Endozoicomonas lisbonensis</name>
    <dbReference type="NCBI Taxonomy" id="3120522"/>
    <lineage>
        <taxon>Bacteria</taxon>
        <taxon>Pseudomonadati</taxon>
        <taxon>Pseudomonadota</taxon>
        <taxon>Gammaproteobacteria</taxon>
        <taxon>Oceanospirillales</taxon>
        <taxon>Endozoicomonadaceae</taxon>
        <taxon>Endozoicomonas</taxon>
    </lineage>
</organism>
<feature type="compositionally biased region" description="Basic and acidic residues" evidence="1">
    <location>
        <begin position="1"/>
        <end position="15"/>
    </location>
</feature>